<dbReference type="OMA" id="HISSIEH"/>
<protein>
    <submittedName>
        <fullName evidence="1">Las1-like family protein</fullName>
    </submittedName>
</protein>
<reference evidence="1" key="2">
    <citation type="submission" date="2007-08" db="EMBL/GenBank/DDBJ databases">
        <authorList>
            <person name="Nene V."/>
        </authorList>
    </citation>
    <scope>NUCLEOTIDE SEQUENCE</scope>
    <source>
        <strain evidence="1">T2Bo</strain>
    </source>
</reference>
<accession>A7APX6</accession>
<dbReference type="GO" id="GO:0000470">
    <property type="term" value="P:maturation of LSU-rRNA"/>
    <property type="evidence" value="ECO:0007669"/>
    <property type="project" value="TreeGrafter"/>
</dbReference>
<dbReference type="GO" id="GO:0004519">
    <property type="term" value="F:endonuclease activity"/>
    <property type="evidence" value="ECO:0007669"/>
    <property type="project" value="InterPro"/>
</dbReference>
<dbReference type="eggNOG" id="KOG2425">
    <property type="taxonomic scope" value="Eukaryota"/>
</dbReference>
<dbReference type="STRING" id="5865.A7APX6"/>
<dbReference type="GO" id="GO:0030687">
    <property type="term" value="C:preribosome, large subunit precursor"/>
    <property type="evidence" value="ECO:0007669"/>
    <property type="project" value="TreeGrafter"/>
</dbReference>
<dbReference type="EMBL" id="AAXT01000001">
    <property type="protein sequence ID" value="EDO08610.1"/>
    <property type="molecule type" value="Genomic_DNA"/>
</dbReference>
<dbReference type="PANTHER" id="PTHR15002">
    <property type="entry name" value="RIBOSOMAL BIOGENESIS PROTEIN LAS1L"/>
    <property type="match status" value="1"/>
</dbReference>
<dbReference type="AlphaFoldDB" id="A7APX6"/>
<dbReference type="GO" id="GO:0090730">
    <property type="term" value="C:Las1 complex"/>
    <property type="evidence" value="ECO:0007669"/>
    <property type="project" value="InterPro"/>
</dbReference>
<sequence length="145" mass="16894">MILETTGWYSYDEFTQVYTRLSDPEEYPFIARKIALWRLRGKVPAAVTATESLLCALIADSQRSRSDSELCSLYAMAVIRAVNLVLDHEQDGEYARSMLFLAKQCDLPEYIIQVRHECSHREIPDLHTLRVAVLDAINYLYKRYW</sequence>
<dbReference type="GeneID" id="5480436"/>
<dbReference type="GO" id="GO:0000460">
    <property type="term" value="P:maturation of 5.8S rRNA"/>
    <property type="evidence" value="ECO:0007669"/>
    <property type="project" value="TreeGrafter"/>
</dbReference>
<gene>
    <name evidence="1" type="ORF">BBOV_III010560</name>
</gene>
<name>A7APX6_BABBO</name>
<dbReference type="VEuPathDB" id="PiroplasmaDB:BBOV_III010550"/>
<organism evidence="1">
    <name type="scientific">Babesia bovis</name>
    <dbReference type="NCBI Taxonomy" id="5865"/>
    <lineage>
        <taxon>Eukaryota</taxon>
        <taxon>Sar</taxon>
        <taxon>Alveolata</taxon>
        <taxon>Apicomplexa</taxon>
        <taxon>Aconoidasida</taxon>
        <taxon>Piroplasmida</taxon>
        <taxon>Babesiidae</taxon>
        <taxon>Babesia</taxon>
    </lineage>
</organism>
<proteinExistence type="predicted"/>
<reference evidence="1" key="1">
    <citation type="journal article" date="2007" name="PLoS Pathog.">
        <title>Genome sequence of Babesia bovis and comparative analysis of apicomplexan hemoprotozoa.</title>
        <authorList>
            <person name="Brayton K.A."/>
            <person name="Lau A.O.T."/>
            <person name="Herndon D.R."/>
            <person name="Hannick L."/>
            <person name="Kappmeyer L.S."/>
            <person name="Berens S.J."/>
            <person name="Bidwell S.L."/>
            <person name="Brown W.C."/>
            <person name="Crabtree J."/>
            <person name="Fadrosh D."/>
            <person name="Feldblum T."/>
            <person name="Forberger H.A."/>
            <person name="Haas B.J."/>
            <person name="Howell J.M."/>
            <person name="Khouri H."/>
            <person name="Koo H."/>
            <person name="Mann D.J."/>
            <person name="Norimine J."/>
            <person name="Paulsen I.T."/>
            <person name="Radune D."/>
            <person name="Ren Q."/>
            <person name="Smith R.K. Jr."/>
            <person name="Suarez C.E."/>
            <person name="White O."/>
            <person name="Wortman J.R."/>
            <person name="Knowles D.P. Jr."/>
            <person name="McElwain T.F."/>
            <person name="Nene V.M."/>
        </authorList>
    </citation>
    <scope>NUCLEOTIDE SEQUENCE [LARGE SCALE GENOMIC DNA]</scope>
    <source>
        <strain evidence="1">T2Bo</strain>
    </source>
</reference>
<dbReference type="PANTHER" id="PTHR15002:SF0">
    <property type="entry name" value="RIBOSOMAL BIOGENESIS PROTEIN LAS1L"/>
    <property type="match status" value="1"/>
</dbReference>
<evidence type="ECO:0000313" key="1">
    <source>
        <dbReference type="EMBL" id="EDO08610.1"/>
    </source>
</evidence>
<dbReference type="KEGG" id="bbo:BBOV_III010550"/>
<comment type="caution">
    <text evidence="1">The sequence shown here is derived from an EMBL/GenBank/DDBJ whole genome shotgun (WGS) entry which is preliminary data.</text>
</comment>
<dbReference type="InParanoid" id="A7APX6"/>
<dbReference type="Pfam" id="PF04031">
    <property type="entry name" value="Las1"/>
    <property type="match status" value="1"/>
</dbReference>
<dbReference type="InterPro" id="IPR007174">
    <property type="entry name" value="Las1"/>
</dbReference>